<accession>A0A194ADW5</accession>
<dbReference type="GO" id="GO:0006412">
    <property type="term" value="P:translation"/>
    <property type="evidence" value="ECO:0007669"/>
    <property type="project" value="UniProtKB-UniRule"/>
</dbReference>
<dbReference type="InterPro" id="IPR057268">
    <property type="entry name" value="Ribosomal_L18"/>
</dbReference>
<comment type="function">
    <text evidence="7">This is one of the proteins that bind and probably mediate the attachment of the 5S RNA into the large ribosomal subunit, where it forms part of the central protuberance.</text>
</comment>
<dbReference type="InterPro" id="IPR004389">
    <property type="entry name" value="Ribosomal_uL18_bac-type"/>
</dbReference>
<evidence type="ECO:0000256" key="7">
    <source>
        <dbReference type="HAMAP-Rule" id="MF_01337"/>
    </source>
</evidence>
<dbReference type="PANTHER" id="PTHR12899:SF3">
    <property type="entry name" value="LARGE RIBOSOMAL SUBUNIT PROTEIN UL18M"/>
    <property type="match status" value="1"/>
</dbReference>
<protein>
    <recommendedName>
        <fullName evidence="6 7">Large ribosomal subunit protein uL18</fullName>
    </recommendedName>
</protein>
<dbReference type="Pfam" id="PF00861">
    <property type="entry name" value="Ribosomal_L18p"/>
    <property type="match status" value="1"/>
</dbReference>
<evidence type="ECO:0000256" key="5">
    <source>
        <dbReference type="ARBA" id="ARBA00023274"/>
    </source>
</evidence>
<gene>
    <name evidence="7" type="primary">rplR</name>
    <name evidence="8" type="ORF">DPF_0213</name>
</gene>
<dbReference type="GO" id="GO:0022625">
    <property type="term" value="C:cytosolic large ribosomal subunit"/>
    <property type="evidence" value="ECO:0007669"/>
    <property type="project" value="TreeGrafter"/>
</dbReference>
<dbReference type="HAMAP" id="MF_01337_B">
    <property type="entry name" value="Ribosomal_uL18_B"/>
    <property type="match status" value="1"/>
</dbReference>
<evidence type="ECO:0000256" key="3">
    <source>
        <dbReference type="ARBA" id="ARBA00022884"/>
    </source>
</evidence>
<dbReference type="STRING" id="1592317.DPF_0213"/>
<comment type="caution">
    <text evidence="8">The sequence shown here is derived from an EMBL/GenBank/DDBJ whole genome shotgun (WGS) entry which is preliminary data.</text>
</comment>
<dbReference type="RefSeq" id="WP_069857024.1">
    <property type="nucleotide sequence ID" value="NZ_BDFE01000004.1"/>
</dbReference>
<evidence type="ECO:0000256" key="6">
    <source>
        <dbReference type="ARBA" id="ARBA00035197"/>
    </source>
</evidence>
<evidence type="ECO:0000313" key="9">
    <source>
        <dbReference type="Proteomes" id="UP000095200"/>
    </source>
</evidence>
<evidence type="ECO:0000256" key="1">
    <source>
        <dbReference type="ARBA" id="ARBA00007116"/>
    </source>
</evidence>
<organism evidence="8 9">
    <name type="scientific">Desulfoplanes formicivorans</name>
    <dbReference type="NCBI Taxonomy" id="1592317"/>
    <lineage>
        <taxon>Bacteria</taxon>
        <taxon>Pseudomonadati</taxon>
        <taxon>Thermodesulfobacteriota</taxon>
        <taxon>Desulfovibrionia</taxon>
        <taxon>Desulfovibrionales</taxon>
        <taxon>Desulfoplanaceae</taxon>
        <taxon>Desulfoplanes</taxon>
    </lineage>
</organism>
<keyword evidence="9" id="KW-1185">Reference proteome</keyword>
<name>A0A194ADW5_9BACT</name>
<dbReference type="GO" id="GO:0008097">
    <property type="term" value="F:5S rRNA binding"/>
    <property type="evidence" value="ECO:0007669"/>
    <property type="project" value="TreeGrafter"/>
</dbReference>
<evidence type="ECO:0000256" key="4">
    <source>
        <dbReference type="ARBA" id="ARBA00022980"/>
    </source>
</evidence>
<dbReference type="AlphaFoldDB" id="A0A194ADW5"/>
<keyword evidence="4 7" id="KW-0689">Ribosomal protein</keyword>
<proteinExistence type="inferred from homology"/>
<dbReference type="FunFam" id="3.30.420.100:FF:000001">
    <property type="entry name" value="50S ribosomal protein L18"/>
    <property type="match status" value="1"/>
</dbReference>
<dbReference type="Gene3D" id="3.30.420.100">
    <property type="match status" value="1"/>
</dbReference>
<dbReference type="NCBIfam" id="TIGR00060">
    <property type="entry name" value="L18_bact"/>
    <property type="match status" value="1"/>
</dbReference>
<dbReference type="EMBL" id="BDFE01000004">
    <property type="protein sequence ID" value="GAU07528.1"/>
    <property type="molecule type" value="Genomic_DNA"/>
</dbReference>
<reference evidence="9" key="1">
    <citation type="submission" date="2016-06" db="EMBL/GenBank/DDBJ databases">
        <title>Draft genome sequence of Desulfoplanes formicivorans strain Pf12B.</title>
        <authorList>
            <person name="Watanabe M."/>
            <person name="Kojima H."/>
            <person name="Fukui M."/>
        </authorList>
    </citation>
    <scope>NUCLEOTIDE SEQUENCE [LARGE SCALE GENOMIC DNA]</scope>
    <source>
        <strain evidence="9">Pf12B</strain>
    </source>
</reference>
<dbReference type="PANTHER" id="PTHR12899">
    <property type="entry name" value="39S RIBOSOMAL PROTEIN L18, MITOCHONDRIAL"/>
    <property type="match status" value="1"/>
</dbReference>
<dbReference type="InterPro" id="IPR005484">
    <property type="entry name" value="Ribosomal_uL18_bac/plant/anim"/>
</dbReference>
<keyword evidence="3 7" id="KW-0694">RNA-binding</keyword>
<evidence type="ECO:0000256" key="2">
    <source>
        <dbReference type="ARBA" id="ARBA00022730"/>
    </source>
</evidence>
<keyword evidence="2 7" id="KW-0699">rRNA-binding</keyword>
<dbReference type="CDD" id="cd00432">
    <property type="entry name" value="Ribosomal_L18_L5e"/>
    <property type="match status" value="1"/>
</dbReference>
<evidence type="ECO:0000313" key="8">
    <source>
        <dbReference type="EMBL" id="GAU07528.1"/>
    </source>
</evidence>
<keyword evidence="5 7" id="KW-0687">Ribonucleoprotein</keyword>
<sequence>MKSSKRQARLKRKIRIRKKIFGTAERPRLVVFRSNKHIYAQLINDDAGTTLVSSSSLAMDEFKNGSANIETAKVIGKRIAEEALKQDISAVVFDRNGYVFHGKVKAFADSAREAGLKF</sequence>
<dbReference type="Proteomes" id="UP000095200">
    <property type="component" value="Unassembled WGS sequence"/>
</dbReference>
<dbReference type="OrthoDB" id="9810939at2"/>
<comment type="subunit">
    <text evidence="7">Part of the 50S ribosomal subunit; part of the 5S rRNA/L5/L18/L25 subcomplex. Contacts the 5S and 23S rRNAs.</text>
</comment>
<dbReference type="GO" id="GO:0003735">
    <property type="term" value="F:structural constituent of ribosome"/>
    <property type="evidence" value="ECO:0007669"/>
    <property type="project" value="InterPro"/>
</dbReference>
<comment type="similarity">
    <text evidence="1 7">Belongs to the universal ribosomal protein uL18 family.</text>
</comment>
<dbReference type="SUPFAM" id="SSF53137">
    <property type="entry name" value="Translational machinery components"/>
    <property type="match status" value="1"/>
</dbReference>